<dbReference type="Proteomes" id="UP001140513">
    <property type="component" value="Unassembled WGS sequence"/>
</dbReference>
<dbReference type="OrthoDB" id="4220319at2759"/>
<feature type="region of interest" description="Disordered" evidence="1">
    <location>
        <begin position="54"/>
        <end position="135"/>
    </location>
</feature>
<sequence>MIRIPLRTHLLRRLPLPARYYSSGSPSPSNLPDNHFIKTGEREASDPAAINLRSNEYSQSGGDDMVAEQSQASFSKNADSPVTSKETAGKGNVVNPLDFSPATPELSKHTEAWVEKGVERTEGMSTGKGVTRKSKTVVKSEIDFDTMKHKSGGR</sequence>
<name>A0A9W9CA90_9PLEO</name>
<proteinExistence type="predicted"/>
<evidence type="ECO:0000313" key="3">
    <source>
        <dbReference type="Proteomes" id="UP001140513"/>
    </source>
</evidence>
<gene>
    <name evidence="2" type="ORF">N0V89_007512</name>
</gene>
<dbReference type="GeneID" id="80911042"/>
<comment type="caution">
    <text evidence="2">The sequence shown here is derived from an EMBL/GenBank/DDBJ whole genome shotgun (WGS) entry which is preliminary data.</text>
</comment>
<dbReference type="EMBL" id="JAPEUX010000005">
    <property type="protein sequence ID" value="KAJ4352165.1"/>
    <property type="molecule type" value="Genomic_DNA"/>
</dbReference>
<evidence type="ECO:0000256" key="1">
    <source>
        <dbReference type="SAM" id="MobiDB-lite"/>
    </source>
</evidence>
<dbReference type="PANTHER" id="PTHR42090">
    <property type="match status" value="1"/>
</dbReference>
<protein>
    <submittedName>
        <fullName evidence="2">Uncharacterized protein</fullName>
    </submittedName>
</protein>
<dbReference type="PANTHER" id="PTHR42090:SF1">
    <property type="match status" value="1"/>
</dbReference>
<keyword evidence="3" id="KW-1185">Reference proteome</keyword>
<dbReference type="AlphaFoldDB" id="A0A9W9CA90"/>
<feature type="compositionally biased region" description="Polar residues" evidence="1">
    <location>
        <begin position="68"/>
        <end position="86"/>
    </location>
</feature>
<dbReference type="RefSeq" id="XP_056070521.1">
    <property type="nucleotide sequence ID" value="XM_056216274.1"/>
</dbReference>
<evidence type="ECO:0000313" key="2">
    <source>
        <dbReference type="EMBL" id="KAJ4352165.1"/>
    </source>
</evidence>
<feature type="compositionally biased region" description="Basic and acidic residues" evidence="1">
    <location>
        <begin position="106"/>
        <end position="122"/>
    </location>
</feature>
<reference evidence="2" key="1">
    <citation type="submission" date="2022-10" db="EMBL/GenBank/DDBJ databases">
        <title>Tapping the CABI collections for fungal endophytes: first genome assemblies for Collariella, Neodidymelliopsis, Ascochyta clinopodiicola, Didymella pomorum, Didymosphaeria variabile, Neocosmospora piperis and Neocucurbitaria cava.</title>
        <authorList>
            <person name="Hill R."/>
        </authorList>
    </citation>
    <scope>NUCLEOTIDE SEQUENCE</scope>
    <source>
        <strain evidence="2">IMI 356815</strain>
    </source>
</reference>
<organism evidence="2 3">
    <name type="scientific">Didymosphaeria variabile</name>
    <dbReference type="NCBI Taxonomy" id="1932322"/>
    <lineage>
        <taxon>Eukaryota</taxon>
        <taxon>Fungi</taxon>
        <taxon>Dikarya</taxon>
        <taxon>Ascomycota</taxon>
        <taxon>Pezizomycotina</taxon>
        <taxon>Dothideomycetes</taxon>
        <taxon>Pleosporomycetidae</taxon>
        <taxon>Pleosporales</taxon>
        <taxon>Massarineae</taxon>
        <taxon>Didymosphaeriaceae</taxon>
        <taxon>Didymosphaeria</taxon>
    </lineage>
</organism>
<accession>A0A9W9CA90</accession>